<dbReference type="PANTHER" id="PTHR46503">
    <property type="entry name" value="INTER-ALPHA-TRYPSIN INHIBITOR HEAVY CHAIN-LIKE PROTEIN"/>
    <property type="match status" value="1"/>
</dbReference>
<evidence type="ECO:0000259" key="2">
    <source>
        <dbReference type="PROSITE" id="PS50234"/>
    </source>
</evidence>
<dbReference type="SMART" id="SM00327">
    <property type="entry name" value="VWA"/>
    <property type="match status" value="1"/>
</dbReference>
<dbReference type="PROSITE" id="PS50234">
    <property type="entry name" value="VWFA"/>
    <property type="match status" value="1"/>
</dbReference>
<dbReference type="Pfam" id="PF13768">
    <property type="entry name" value="VWA_3"/>
    <property type="match status" value="1"/>
</dbReference>
<feature type="region of interest" description="Disordered" evidence="1">
    <location>
        <begin position="633"/>
        <end position="653"/>
    </location>
</feature>
<dbReference type="PANTHER" id="PTHR46503:SF1">
    <property type="entry name" value="INTER-ALPHA-TRYPSIN INHIBITOR HEAVY CHAIN-LIKE PROTEIN"/>
    <property type="match status" value="1"/>
</dbReference>
<evidence type="ECO:0000313" key="4">
    <source>
        <dbReference type="Proteomes" id="UP001279734"/>
    </source>
</evidence>
<dbReference type="InterPro" id="IPR002035">
    <property type="entry name" value="VWF_A"/>
</dbReference>
<evidence type="ECO:0000256" key="1">
    <source>
        <dbReference type="SAM" id="MobiDB-lite"/>
    </source>
</evidence>
<comment type="caution">
    <text evidence="3">The sequence shown here is derived from an EMBL/GenBank/DDBJ whole genome shotgun (WGS) entry which is preliminary data.</text>
</comment>
<feature type="region of interest" description="Disordered" evidence="1">
    <location>
        <begin position="878"/>
        <end position="904"/>
    </location>
</feature>
<keyword evidence="4" id="KW-1185">Reference proteome</keyword>
<organism evidence="3 4">
    <name type="scientific">Nepenthes gracilis</name>
    <name type="common">Slender pitcher plant</name>
    <dbReference type="NCBI Taxonomy" id="150966"/>
    <lineage>
        <taxon>Eukaryota</taxon>
        <taxon>Viridiplantae</taxon>
        <taxon>Streptophyta</taxon>
        <taxon>Embryophyta</taxon>
        <taxon>Tracheophyta</taxon>
        <taxon>Spermatophyta</taxon>
        <taxon>Magnoliopsida</taxon>
        <taxon>eudicotyledons</taxon>
        <taxon>Gunneridae</taxon>
        <taxon>Pentapetalae</taxon>
        <taxon>Caryophyllales</taxon>
        <taxon>Nepenthaceae</taxon>
        <taxon>Nepenthes</taxon>
    </lineage>
</organism>
<dbReference type="AlphaFoldDB" id="A0AAD3XZF2"/>
<gene>
    <name evidence="3" type="ORF">Nepgr_025151</name>
</gene>
<reference evidence="3" key="1">
    <citation type="submission" date="2023-05" db="EMBL/GenBank/DDBJ databases">
        <title>Nepenthes gracilis genome sequencing.</title>
        <authorList>
            <person name="Fukushima K."/>
        </authorList>
    </citation>
    <scope>NUCLEOTIDE SEQUENCE</scope>
    <source>
        <strain evidence="3">SING2019-196</strain>
    </source>
</reference>
<dbReference type="SUPFAM" id="SSF53300">
    <property type="entry name" value="vWA-like"/>
    <property type="match status" value="1"/>
</dbReference>
<protein>
    <recommendedName>
        <fullName evidence="2">VWFA domain-containing protein</fullName>
    </recommendedName>
</protein>
<sequence length="1045" mass="115659">MSEDFVTAVEDGLRLSKRIYFGRDRSVAPPKQEPGMSKSSESYLPTAPMVYAVISDPAIVDNPDIPSYQPHVYGRCDPPALIPLQMNGIALEVECLLDTAFVRVSGSWRVHCVMGSKSCDCRIAVPLGEQGSILGVEVEVPRKSYRTQLVAAKEKKDVEKVSGVADGGYLKPYLFVLTIPQVDGGTNLSIKISWTQKLLFHKGEFILRVPFSFPEYVVPAAKKIPKKEKIQLTVNSGEGSEVLCKTNSHPLKERVRQAGRLSFLYESKVLRWSSVDFSFSYTVPSSHISGSVLLQSPSVDDVDQREMFCMHILPGSQENKKVFARNIVYVVDISGSMQGKLLEDVKNALSTALSQLNPEDSFNIIAFNRGTFTFSSSLKSATKEEIENAIQWIGVNFVIGDGTGIFLALNQALDVLSNRQDSMPIIFLITDGASDDERYICDTAKRHLANWDSICPRIHTFGIGQFCNHYFLQMLSIIGRGHYDAAHETDSIELCLSKLFSRASSAVFANIAIGSLDELDEVEVYPIHIPDLSSESPMVISGRYRGRFPEVLKASGIAADMTSFTIELKVQKAKDTSLDRVVAMQQISMWTAQAWFSEDKHLEEKVAKLSTVTGIVSEYTLMNLVESEIGKNSAEVEGSEVSDKGSSEKVGPNAERTRVLRHLGLGFGNLKATAENLVPGSKEAKLPEAAEIIMKATSDCCGKVFGWRALPLLVSAASSAVSRYAAQGMMAIEERDLILYLCYSSPIGYFSVSISFGNVYDSCLIRLFTSIIMKIFSWAQNKFNGSQGSKKENFNPIINETPRGRHREEFSDWPHGLLAIGTFGNKAREEDPEETGQLQNELNGLFAPESVSAKSISSIEQEHTDFPVDKFLHCEVSSTAEKNHEQSSGNNTNQEGTGHLQSNSGVVHSEGRDFCLEKSNNAIRKKSLSFLLKKMFLCRSEFLPARSPRDPLAYPESRIEKILRAILHKKIYPQSSSPTASTKKYLESSHISRAKTADDHNGDGDEDDNYNEIHKGHDGSKWVNSDTEYIVLEILSAASSLYRRS</sequence>
<proteinExistence type="predicted"/>
<feature type="domain" description="VWFA" evidence="2">
    <location>
        <begin position="326"/>
        <end position="503"/>
    </location>
</feature>
<dbReference type="Gene3D" id="3.40.50.410">
    <property type="entry name" value="von Willebrand factor, type A domain"/>
    <property type="match status" value="1"/>
</dbReference>
<accession>A0AAD3XZF2</accession>
<dbReference type="InterPro" id="IPR036465">
    <property type="entry name" value="vWFA_dom_sf"/>
</dbReference>
<evidence type="ECO:0000313" key="3">
    <source>
        <dbReference type="EMBL" id="GMH23308.1"/>
    </source>
</evidence>
<dbReference type="EMBL" id="BSYO01000026">
    <property type="protein sequence ID" value="GMH23308.1"/>
    <property type="molecule type" value="Genomic_DNA"/>
</dbReference>
<dbReference type="Proteomes" id="UP001279734">
    <property type="component" value="Unassembled WGS sequence"/>
</dbReference>
<name>A0AAD3XZF2_NEPGR</name>
<feature type="region of interest" description="Disordered" evidence="1">
    <location>
        <begin position="975"/>
        <end position="1017"/>
    </location>
</feature>